<keyword evidence="1" id="KW-0812">Transmembrane</keyword>
<proteinExistence type="predicted"/>
<evidence type="ECO:0000256" key="1">
    <source>
        <dbReference type="SAM" id="Phobius"/>
    </source>
</evidence>
<dbReference type="Proteomes" id="UP000574067">
    <property type="component" value="Unassembled WGS sequence"/>
</dbReference>
<dbReference type="EMBL" id="JABBFW010000006">
    <property type="protein sequence ID" value="NML15551.1"/>
    <property type="molecule type" value="Genomic_DNA"/>
</dbReference>
<dbReference type="RefSeq" id="WP_169160448.1">
    <property type="nucleotide sequence ID" value="NZ_JABBFW010000006.1"/>
</dbReference>
<name>A0A848FC62_9BURK</name>
<accession>A0A848FC62</accession>
<protein>
    <submittedName>
        <fullName evidence="2">Uncharacterized protein</fullName>
    </submittedName>
</protein>
<sequence length="226" mass="24115">MKRNNKVTPHPDRNAARVKAWGYLIGSVAAVVAVVPPVISALKPAPAETGRGGGISMGNVTSSGNTTINNMVNYYVEHWDRGFRILKNDKAAIASEPSAPVSSCSGGPESRALGILAKNISLLNNSSWKPPPSCLARDLTFRVNLQGKRGVDKPGMARAIIYRNEEQLCSISLRLGANSVKGSGRENAICSDFLAPNSTFTYRAEVSASEMTVLALGFSEVRAVKR</sequence>
<reference evidence="2 3" key="1">
    <citation type="submission" date="2020-04" db="EMBL/GenBank/DDBJ databases">
        <title>Azohydromonas sp. isolated from soil.</title>
        <authorList>
            <person name="Dahal R.H."/>
        </authorList>
    </citation>
    <scope>NUCLEOTIDE SEQUENCE [LARGE SCALE GENOMIC DNA]</scope>
    <source>
        <strain evidence="2 3">G-1-1-14</strain>
    </source>
</reference>
<comment type="caution">
    <text evidence="2">The sequence shown here is derived from an EMBL/GenBank/DDBJ whole genome shotgun (WGS) entry which is preliminary data.</text>
</comment>
<dbReference type="AlphaFoldDB" id="A0A848FC62"/>
<keyword evidence="3" id="KW-1185">Reference proteome</keyword>
<evidence type="ECO:0000313" key="3">
    <source>
        <dbReference type="Proteomes" id="UP000574067"/>
    </source>
</evidence>
<organism evidence="2 3">
    <name type="scientific">Azohydromonas caseinilytica</name>
    <dbReference type="NCBI Taxonomy" id="2728836"/>
    <lineage>
        <taxon>Bacteria</taxon>
        <taxon>Pseudomonadati</taxon>
        <taxon>Pseudomonadota</taxon>
        <taxon>Betaproteobacteria</taxon>
        <taxon>Burkholderiales</taxon>
        <taxon>Sphaerotilaceae</taxon>
        <taxon>Azohydromonas</taxon>
    </lineage>
</organism>
<keyword evidence="1" id="KW-1133">Transmembrane helix</keyword>
<evidence type="ECO:0000313" key="2">
    <source>
        <dbReference type="EMBL" id="NML15551.1"/>
    </source>
</evidence>
<gene>
    <name evidence="2" type="ORF">HHL10_11285</name>
</gene>
<feature type="transmembrane region" description="Helical" evidence="1">
    <location>
        <begin position="20"/>
        <end position="39"/>
    </location>
</feature>
<keyword evidence="1" id="KW-0472">Membrane</keyword>